<dbReference type="Gene3D" id="2.60.120.260">
    <property type="entry name" value="Galactose-binding domain-like"/>
    <property type="match status" value="2"/>
</dbReference>
<evidence type="ECO:0000259" key="2">
    <source>
        <dbReference type="Pfam" id="PF03561"/>
    </source>
</evidence>
<reference evidence="3" key="1">
    <citation type="submission" date="2021-06" db="EMBL/GenBank/DDBJ databases">
        <authorList>
            <person name="Kallberg Y."/>
            <person name="Tangrot J."/>
            <person name="Rosling A."/>
        </authorList>
    </citation>
    <scope>NUCLEOTIDE SEQUENCE</scope>
    <source>
        <strain evidence="3">FL966</strain>
    </source>
</reference>
<evidence type="ECO:0000313" key="4">
    <source>
        <dbReference type="Proteomes" id="UP000789759"/>
    </source>
</evidence>
<dbReference type="PANTHER" id="PTHR12045:SF3">
    <property type="entry name" value="INACTIVE ALLANTOICASE-RELATED"/>
    <property type="match status" value="1"/>
</dbReference>
<name>A0A9N9B8X3_9GLOM</name>
<gene>
    <name evidence="3" type="ORF">CPELLU_LOCUS5001</name>
</gene>
<keyword evidence="4" id="KW-1185">Reference proteome</keyword>
<comment type="similarity">
    <text evidence="1">Belongs to the allantoicase family.</text>
</comment>
<accession>A0A9N9B8X3</accession>
<dbReference type="OrthoDB" id="10266039at2759"/>
<dbReference type="PIRSF" id="PIRSF016516">
    <property type="entry name" value="Allantoicase"/>
    <property type="match status" value="1"/>
</dbReference>
<dbReference type="NCBIfam" id="TIGR02961">
    <property type="entry name" value="allantoicase"/>
    <property type="match status" value="1"/>
</dbReference>
<dbReference type="EMBL" id="CAJVQA010002752">
    <property type="protein sequence ID" value="CAG8556545.1"/>
    <property type="molecule type" value="Genomic_DNA"/>
</dbReference>
<evidence type="ECO:0000313" key="3">
    <source>
        <dbReference type="EMBL" id="CAG8556545.1"/>
    </source>
</evidence>
<dbReference type="SUPFAM" id="SSF49785">
    <property type="entry name" value="Galactose-binding domain-like"/>
    <property type="match status" value="2"/>
</dbReference>
<feature type="domain" description="Allantoicase" evidence="2">
    <location>
        <begin position="17"/>
        <end position="134"/>
    </location>
</feature>
<dbReference type="GO" id="GO:0000256">
    <property type="term" value="P:allantoin catabolic process"/>
    <property type="evidence" value="ECO:0007669"/>
    <property type="project" value="InterPro"/>
</dbReference>
<feature type="domain" description="Allantoicase" evidence="2">
    <location>
        <begin position="155"/>
        <end position="277"/>
    </location>
</feature>
<organism evidence="3 4">
    <name type="scientific">Cetraspora pellucida</name>
    <dbReference type="NCBI Taxonomy" id="1433469"/>
    <lineage>
        <taxon>Eukaryota</taxon>
        <taxon>Fungi</taxon>
        <taxon>Fungi incertae sedis</taxon>
        <taxon>Mucoromycota</taxon>
        <taxon>Glomeromycotina</taxon>
        <taxon>Glomeromycetes</taxon>
        <taxon>Diversisporales</taxon>
        <taxon>Gigasporaceae</taxon>
        <taxon>Cetraspora</taxon>
    </lineage>
</organism>
<dbReference type="InterPro" id="IPR008979">
    <property type="entry name" value="Galactose-bd-like_sf"/>
</dbReference>
<dbReference type="InterPro" id="IPR015908">
    <property type="entry name" value="Allantoicase_dom"/>
</dbReference>
<dbReference type="Proteomes" id="UP000789759">
    <property type="component" value="Unassembled WGS sequence"/>
</dbReference>
<protein>
    <submittedName>
        <fullName evidence="3">7900_t:CDS:1</fullName>
    </submittedName>
</protein>
<dbReference type="Pfam" id="PF03561">
    <property type="entry name" value="Allantoicase"/>
    <property type="match status" value="2"/>
</dbReference>
<comment type="caution">
    <text evidence="3">The sequence shown here is derived from an EMBL/GenBank/DDBJ whole genome shotgun (WGS) entry which is preliminary data.</text>
</comment>
<proteinExistence type="inferred from homology"/>
<sequence>MSQIINDNLEKSEFWFSLDRGAWYDGWETRRHNPCSHDWVVIKLGFMAKIMGFDIDTAHFNGNHAPVASVEACYSPKFDPEHGDNTEWFEILEKVPLDPSSQHFFSIQSSLTFTHVRLNIYPDGGVARFRVYGIVNTQWPRDPSALIDLAYLGHGAKSVDCSDQHFSRVDNLLLPGRGTDMSDGWETKRSREKGHCDFAVIKLGAPGFLERAEIDTAFYKGNYSESASLEACYSDSDIPNEKDTMWVTVLEKSKLYPHKQHLFQLLCTDQKFSHISVPYLLNGNYDIKVKLSNDV</sequence>
<evidence type="ECO:0000256" key="1">
    <source>
        <dbReference type="ARBA" id="ARBA00009242"/>
    </source>
</evidence>
<dbReference type="InterPro" id="IPR005164">
    <property type="entry name" value="Allantoicase"/>
</dbReference>
<dbReference type="GO" id="GO:0004037">
    <property type="term" value="F:allantoicase activity"/>
    <property type="evidence" value="ECO:0007669"/>
    <property type="project" value="InterPro"/>
</dbReference>
<dbReference type="PANTHER" id="PTHR12045">
    <property type="entry name" value="ALLANTOICASE"/>
    <property type="match status" value="1"/>
</dbReference>
<dbReference type="AlphaFoldDB" id="A0A9N9B8X3"/>